<comment type="caution">
    <text evidence="5">The sequence shown here is derived from an EMBL/GenBank/DDBJ whole genome shotgun (WGS) entry which is preliminary data.</text>
</comment>
<dbReference type="EMBL" id="JAEHOD010000012">
    <property type="protein sequence ID" value="KAG2450134.1"/>
    <property type="molecule type" value="Genomic_DNA"/>
</dbReference>
<feature type="chain" id="PRO_5032920239" evidence="4">
    <location>
        <begin position="29"/>
        <end position="709"/>
    </location>
</feature>
<feature type="compositionally biased region" description="Gly residues" evidence="3">
    <location>
        <begin position="663"/>
        <end position="684"/>
    </location>
</feature>
<dbReference type="OrthoDB" id="541546at2759"/>
<proteinExistence type="inferred from homology"/>
<feature type="region of interest" description="Disordered" evidence="3">
    <location>
        <begin position="102"/>
        <end position="140"/>
    </location>
</feature>
<protein>
    <submittedName>
        <fullName evidence="5">Uncharacterized protein</fullName>
    </submittedName>
</protein>
<keyword evidence="2" id="KW-0378">Hydrolase</keyword>
<gene>
    <name evidence="5" type="ORF">HYH02_000237</name>
</gene>
<name>A0A835WLT9_9CHLO</name>
<feature type="compositionally biased region" description="Pro residues" evidence="3">
    <location>
        <begin position="251"/>
        <end position="264"/>
    </location>
</feature>
<dbReference type="Proteomes" id="UP000613740">
    <property type="component" value="Unassembled WGS sequence"/>
</dbReference>
<dbReference type="PANTHER" id="PTHR10858:SF23">
    <property type="entry name" value="DEOXYRIBONUCLEASE II"/>
    <property type="match status" value="1"/>
</dbReference>
<keyword evidence="6" id="KW-1185">Reference proteome</keyword>
<feature type="compositionally biased region" description="Low complexity" evidence="3">
    <location>
        <begin position="315"/>
        <end position="343"/>
    </location>
</feature>
<evidence type="ECO:0000313" key="5">
    <source>
        <dbReference type="EMBL" id="KAG2450134.1"/>
    </source>
</evidence>
<accession>A0A835WLT9</accession>
<evidence type="ECO:0000256" key="3">
    <source>
        <dbReference type="SAM" id="MobiDB-lite"/>
    </source>
</evidence>
<dbReference type="PANTHER" id="PTHR10858">
    <property type="entry name" value="DEOXYRIBONUCLEASE II"/>
    <property type="match status" value="1"/>
</dbReference>
<feature type="region of interest" description="Disordered" evidence="3">
    <location>
        <begin position="248"/>
        <end position="276"/>
    </location>
</feature>
<organism evidence="5 6">
    <name type="scientific">Chlamydomonas schloesseri</name>
    <dbReference type="NCBI Taxonomy" id="2026947"/>
    <lineage>
        <taxon>Eukaryota</taxon>
        <taxon>Viridiplantae</taxon>
        <taxon>Chlorophyta</taxon>
        <taxon>core chlorophytes</taxon>
        <taxon>Chlorophyceae</taxon>
        <taxon>CS clade</taxon>
        <taxon>Chlamydomonadales</taxon>
        <taxon>Chlamydomonadaceae</taxon>
        <taxon>Chlamydomonas</taxon>
    </lineage>
</organism>
<feature type="region of interest" description="Disordered" evidence="3">
    <location>
        <begin position="657"/>
        <end position="685"/>
    </location>
</feature>
<comment type="similarity">
    <text evidence="1">Belongs to the DNase II family.</text>
</comment>
<feature type="region of interest" description="Disordered" evidence="3">
    <location>
        <begin position="583"/>
        <end position="610"/>
    </location>
</feature>
<evidence type="ECO:0000256" key="2">
    <source>
        <dbReference type="ARBA" id="ARBA00022801"/>
    </source>
</evidence>
<feature type="region of interest" description="Disordered" evidence="3">
    <location>
        <begin position="313"/>
        <end position="352"/>
    </location>
</feature>
<sequence length="709" mass="71086">MASSMRPAFTRPFTALLLLGVTVVAAVASASLSASSQPPQPVCVGSSGAPVDWWLLLKYPAGTGAGLLEGKRLEARRGMLKPTAAAEAAGAGAVTAAASSASAHADASKDATDGKREGGEWQARSAGSGVDANEDGWQLGVNINDPAGPLRSTMAAAAAAAAAEAAEAALASAATFAAGRGGRGGVVTGRSGHAGGSSSSSSNGSSSLGYVLYNDADPEGVEHWDGAHAKGVLLLGPEGGAWITHSFPRYPGRPPRAAAPPGAPQPARQARRLAARSAPSWLMRGAAAVAAGLGPMERAQAAFSWALGKRVGVGSSRDNADSNASDGTSDGGKSSESSDASSNGEGGGWDEVQEPQTVFGQHALCLSLPAAALEDVAAALLLARAYVYDAVLPSDLAQRYGTVGQLVAGTACGSAAPLTAGGVSRERQLPVPSAQPAAARSAMRGAANTSVRPLTTVGGMRWLHVAKSPDHTVPFHEEVLEPHLGAAAMAWETWRVGPSLPSQCPPDTQYGSLNVRRLAFPPPPGAPGSTDGGAGFGSDERTWTGSGSGSGSGANGAAVGEAVGWDSLKDHAKWGVSFTSVDRRVRGRRPPSAAGQGQQEEGREEGGVAQLDWDTGDRRISAPGGGMPQPQVACFGDLNRQPSQRFRGGGYVCCSASDSSEGSGRGSGSGSAGVGGGTGFGDGDQAGRLWAAMRALVVEVEPCAPEAGV</sequence>
<dbReference type="GO" id="GO:0004531">
    <property type="term" value="F:deoxyribonuclease II activity"/>
    <property type="evidence" value="ECO:0007669"/>
    <property type="project" value="InterPro"/>
</dbReference>
<evidence type="ECO:0000256" key="1">
    <source>
        <dbReference type="ARBA" id="ARBA00007527"/>
    </source>
</evidence>
<feature type="compositionally biased region" description="Basic and acidic residues" evidence="3">
    <location>
        <begin position="106"/>
        <end position="119"/>
    </location>
</feature>
<dbReference type="Pfam" id="PF03265">
    <property type="entry name" value="DNase_II"/>
    <property type="match status" value="1"/>
</dbReference>
<reference evidence="5" key="1">
    <citation type="journal article" date="2020" name="bioRxiv">
        <title>Comparative genomics of Chlamydomonas.</title>
        <authorList>
            <person name="Craig R.J."/>
            <person name="Hasan A.R."/>
            <person name="Ness R.W."/>
            <person name="Keightley P.D."/>
        </authorList>
    </citation>
    <scope>NUCLEOTIDE SEQUENCE</scope>
    <source>
        <strain evidence="5">CCAP 11/173</strain>
    </source>
</reference>
<evidence type="ECO:0000256" key="4">
    <source>
        <dbReference type="SAM" id="SignalP"/>
    </source>
</evidence>
<feature type="signal peptide" evidence="4">
    <location>
        <begin position="1"/>
        <end position="28"/>
    </location>
</feature>
<feature type="region of interest" description="Disordered" evidence="3">
    <location>
        <begin position="515"/>
        <end position="555"/>
    </location>
</feature>
<dbReference type="InterPro" id="IPR004947">
    <property type="entry name" value="DNase_II"/>
</dbReference>
<dbReference type="AlphaFoldDB" id="A0A835WLT9"/>
<evidence type="ECO:0000313" key="6">
    <source>
        <dbReference type="Proteomes" id="UP000613740"/>
    </source>
</evidence>
<keyword evidence="4" id="KW-0732">Signal</keyword>